<evidence type="ECO:0000313" key="1">
    <source>
        <dbReference type="EMBL" id="KSU48692.1"/>
    </source>
</evidence>
<dbReference type="Proteomes" id="UP000053797">
    <property type="component" value="Unassembled WGS sequence"/>
</dbReference>
<evidence type="ECO:0000313" key="2">
    <source>
        <dbReference type="Proteomes" id="UP000053797"/>
    </source>
</evidence>
<protein>
    <submittedName>
        <fullName evidence="1">Uncharacterized protein</fullName>
    </submittedName>
</protein>
<reference evidence="1 2" key="1">
    <citation type="journal article" date="2015" name="Int. J. Syst. Evol. Microbiol.">
        <title>Exiguobacterium enclense sp. nov., isolated from sediment.</title>
        <authorList>
            <person name="Dastager S.G."/>
            <person name="Mawlankar R."/>
            <person name="Sonalkar V.V."/>
            <person name="Thorat M.N."/>
            <person name="Mual P."/>
            <person name="Verma A."/>
            <person name="Krishnamurthi S."/>
            <person name="Tang S.K."/>
            <person name="Li W.J."/>
        </authorList>
    </citation>
    <scope>NUCLEOTIDE SEQUENCE [LARGE SCALE GENOMIC DNA]</scope>
    <source>
        <strain evidence="1 2">NIO-1109</strain>
    </source>
</reference>
<proteinExistence type="predicted"/>
<dbReference type="AlphaFoldDB" id="A0A0V8GEH5"/>
<sequence length="71" mass="8480">MDEVVQVLYDNEMNQWNDSYQNIVPLYRNVPLNLVCEQIGFQMFEWNEVFVLWQSLKKGGWSSDHNAIQKV</sequence>
<organism evidence="1 2">
    <name type="scientific">Exiguobacterium indicum</name>
    <dbReference type="NCBI Taxonomy" id="296995"/>
    <lineage>
        <taxon>Bacteria</taxon>
        <taxon>Bacillati</taxon>
        <taxon>Bacillota</taxon>
        <taxon>Bacilli</taxon>
        <taxon>Bacillales</taxon>
        <taxon>Bacillales Family XII. Incertae Sedis</taxon>
        <taxon>Exiguobacterium</taxon>
    </lineage>
</organism>
<accession>A0A0V8GEH5</accession>
<comment type="caution">
    <text evidence="1">The sequence shown here is derived from an EMBL/GenBank/DDBJ whole genome shotgun (WGS) entry which is preliminary data.</text>
</comment>
<dbReference type="EMBL" id="LNQL01000003">
    <property type="protein sequence ID" value="KSU48692.1"/>
    <property type="molecule type" value="Genomic_DNA"/>
</dbReference>
<gene>
    <name evidence="1" type="ORF">AS033_10190</name>
</gene>
<name>A0A0V8GEH5_9BACL</name>